<dbReference type="InterPro" id="IPR051910">
    <property type="entry name" value="ComF/GntX_DNA_util-trans"/>
</dbReference>
<reference evidence="5" key="1">
    <citation type="submission" date="2016-10" db="EMBL/GenBank/DDBJ databases">
        <authorList>
            <person name="Varghese N."/>
            <person name="Submissions S."/>
        </authorList>
    </citation>
    <scope>NUCLEOTIDE SEQUENCE [LARGE SCALE GENOMIC DNA]</scope>
    <source>
        <strain evidence="5">DSM 23422</strain>
    </source>
</reference>
<dbReference type="STRING" id="394264.SAMN04488040_2101"/>
<organism evidence="4 5">
    <name type="scientific">Sulfitobacter marinus</name>
    <dbReference type="NCBI Taxonomy" id="394264"/>
    <lineage>
        <taxon>Bacteria</taxon>
        <taxon>Pseudomonadati</taxon>
        <taxon>Pseudomonadota</taxon>
        <taxon>Alphaproteobacteria</taxon>
        <taxon>Rhodobacterales</taxon>
        <taxon>Roseobacteraceae</taxon>
        <taxon>Sulfitobacter</taxon>
    </lineage>
</organism>
<dbReference type="InterPro" id="IPR029057">
    <property type="entry name" value="PRTase-like"/>
</dbReference>
<evidence type="ECO:0000313" key="5">
    <source>
        <dbReference type="Proteomes" id="UP000199239"/>
    </source>
</evidence>
<gene>
    <name evidence="4" type="ORF">SAMN04488040_2101</name>
</gene>
<dbReference type="SUPFAM" id="SSF53271">
    <property type="entry name" value="PRTase-like"/>
    <property type="match status" value="1"/>
</dbReference>
<feature type="domain" description="Double zinc ribbon" evidence="3">
    <location>
        <begin position="9"/>
        <end position="68"/>
    </location>
</feature>
<protein>
    <submittedName>
        <fullName evidence="4">Predicted amidophosphoribosyltransferases</fullName>
    </submittedName>
</protein>
<dbReference type="Pfam" id="PF00156">
    <property type="entry name" value="Pribosyltran"/>
    <property type="match status" value="1"/>
</dbReference>
<keyword evidence="4" id="KW-0328">Glycosyltransferase</keyword>
<dbReference type="InterPro" id="IPR000836">
    <property type="entry name" value="PRTase_dom"/>
</dbReference>
<feature type="domain" description="Phosphoribosyltransferase" evidence="2">
    <location>
        <begin position="185"/>
        <end position="240"/>
    </location>
</feature>
<dbReference type="RefSeq" id="WP_093916312.1">
    <property type="nucleotide sequence ID" value="NZ_FPAJ01000003.1"/>
</dbReference>
<dbReference type="EMBL" id="FPAJ01000003">
    <property type="protein sequence ID" value="SFS85139.1"/>
    <property type="molecule type" value="Genomic_DNA"/>
</dbReference>
<dbReference type="Proteomes" id="UP000199239">
    <property type="component" value="Unassembled WGS sequence"/>
</dbReference>
<accession>A0A1I6T7E9</accession>
<dbReference type="Pfam" id="PF18912">
    <property type="entry name" value="DZR_2"/>
    <property type="match status" value="1"/>
</dbReference>
<dbReference type="OrthoDB" id="9779910at2"/>
<dbReference type="GO" id="GO:0016757">
    <property type="term" value="F:glycosyltransferase activity"/>
    <property type="evidence" value="ECO:0007669"/>
    <property type="project" value="UniProtKB-KW"/>
</dbReference>
<dbReference type="PANTHER" id="PTHR47505">
    <property type="entry name" value="DNA UTILIZATION PROTEIN YHGH"/>
    <property type="match status" value="1"/>
</dbReference>
<keyword evidence="4" id="KW-0808">Transferase</keyword>
<proteinExistence type="inferred from homology"/>
<evidence type="ECO:0000256" key="1">
    <source>
        <dbReference type="ARBA" id="ARBA00008007"/>
    </source>
</evidence>
<comment type="similarity">
    <text evidence="1">Belongs to the ComF/GntX family.</text>
</comment>
<dbReference type="Gene3D" id="3.40.50.2020">
    <property type="match status" value="1"/>
</dbReference>
<dbReference type="InterPro" id="IPR044005">
    <property type="entry name" value="DZR_2"/>
</dbReference>
<name>A0A1I6T7E9_9RHOB</name>
<evidence type="ECO:0000259" key="3">
    <source>
        <dbReference type="Pfam" id="PF18912"/>
    </source>
</evidence>
<dbReference type="PANTHER" id="PTHR47505:SF1">
    <property type="entry name" value="DNA UTILIZATION PROTEIN YHGH"/>
    <property type="match status" value="1"/>
</dbReference>
<keyword evidence="5" id="KW-1185">Reference proteome</keyword>
<dbReference type="CDD" id="cd06223">
    <property type="entry name" value="PRTases_typeI"/>
    <property type="match status" value="1"/>
</dbReference>
<evidence type="ECO:0000313" key="4">
    <source>
        <dbReference type="EMBL" id="SFS85139.1"/>
    </source>
</evidence>
<dbReference type="AlphaFoldDB" id="A0A1I6T7E9"/>
<sequence>MLAQLQTAVGLIYPPACLCCGGAVDAHAGLCGPCWGDTVFVGGVICDSCGIPLPGGDTGEVAHCDSCLAHPPPWVRGRSALLYAKMGRKMVLALKHGDRQEVAKPAAVWMARSLGGKLPADTLIAPVPLHWQRLVKRRYNQSGLLGRALALETGLDWCPDLLQRVRKTASLEGKTRHERFEILENAICAHPKRQHLMQGRPVLIVDDVMTSGATLFAAARACIDAGAGQIRVVTLARAAKDT</sequence>
<evidence type="ECO:0000259" key="2">
    <source>
        <dbReference type="Pfam" id="PF00156"/>
    </source>
</evidence>